<dbReference type="VEuPathDB" id="VectorBase:ASIC000971"/>
<dbReference type="AlphaFoldDB" id="A0A084VAT6"/>
<evidence type="ECO:0000313" key="2">
    <source>
        <dbReference type="EnsemblMetazoa" id="ASIC000971-PA"/>
    </source>
</evidence>
<organism evidence="1">
    <name type="scientific">Anopheles sinensis</name>
    <name type="common">Mosquito</name>
    <dbReference type="NCBI Taxonomy" id="74873"/>
    <lineage>
        <taxon>Eukaryota</taxon>
        <taxon>Metazoa</taxon>
        <taxon>Ecdysozoa</taxon>
        <taxon>Arthropoda</taxon>
        <taxon>Hexapoda</taxon>
        <taxon>Insecta</taxon>
        <taxon>Pterygota</taxon>
        <taxon>Neoptera</taxon>
        <taxon>Endopterygota</taxon>
        <taxon>Diptera</taxon>
        <taxon>Nematocera</taxon>
        <taxon>Culicoidea</taxon>
        <taxon>Culicidae</taxon>
        <taxon>Anophelinae</taxon>
        <taxon>Anopheles</taxon>
    </lineage>
</organism>
<dbReference type="EnsemblMetazoa" id="ASIC000971-RA">
    <property type="protein sequence ID" value="ASIC000971-PA"/>
    <property type="gene ID" value="ASIC000971"/>
</dbReference>
<reference evidence="2" key="2">
    <citation type="submission" date="2020-05" db="UniProtKB">
        <authorList>
            <consortium name="EnsemblMetazoa"/>
        </authorList>
    </citation>
    <scope>IDENTIFICATION</scope>
</reference>
<reference evidence="1 3" key="1">
    <citation type="journal article" date="2014" name="BMC Genomics">
        <title>Genome sequence of Anopheles sinensis provides insight into genetics basis of mosquito competence for malaria parasites.</title>
        <authorList>
            <person name="Zhou D."/>
            <person name="Zhang D."/>
            <person name="Ding G."/>
            <person name="Shi L."/>
            <person name="Hou Q."/>
            <person name="Ye Y."/>
            <person name="Xu Y."/>
            <person name="Zhou H."/>
            <person name="Xiong C."/>
            <person name="Li S."/>
            <person name="Yu J."/>
            <person name="Hong S."/>
            <person name="Yu X."/>
            <person name="Zou P."/>
            <person name="Chen C."/>
            <person name="Chang X."/>
            <person name="Wang W."/>
            <person name="Lv Y."/>
            <person name="Sun Y."/>
            <person name="Ma L."/>
            <person name="Shen B."/>
            <person name="Zhu C."/>
        </authorList>
    </citation>
    <scope>NUCLEOTIDE SEQUENCE [LARGE SCALE GENOMIC DNA]</scope>
</reference>
<evidence type="ECO:0000313" key="1">
    <source>
        <dbReference type="EMBL" id="KFB35080.1"/>
    </source>
</evidence>
<dbReference type="EMBL" id="ATLV01004459">
    <property type="status" value="NOT_ANNOTATED_CDS"/>
    <property type="molecule type" value="Genomic_DNA"/>
</dbReference>
<keyword evidence="3" id="KW-1185">Reference proteome</keyword>
<evidence type="ECO:0000313" key="3">
    <source>
        <dbReference type="Proteomes" id="UP000030765"/>
    </source>
</evidence>
<proteinExistence type="predicted"/>
<accession>A0A084VAT6</accession>
<dbReference type="EMBL" id="KE524214">
    <property type="protein sequence ID" value="KFB35080.1"/>
    <property type="molecule type" value="Genomic_DNA"/>
</dbReference>
<name>A0A084VAT6_ANOSI</name>
<sequence length="61" mass="7032">MCDIRREYHRMLRRVPSSREDVKIELSPYHDALRKPALSSVAGFTGCPFRQSNALVRSLLT</sequence>
<dbReference type="Proteomes" id="UP000030765">
    <property type="component" value="Unassembled WGS sequence"/>
</dbReference>
<gene>
    <name evidence="1" type="ORF">ZHAS_00000971</name>
</gene>
<protein>
    <submittedName>
        <fullName evidence="1 2">Uncharacterized protein</fullName>
    </submittedName>
</protein>